<dbReference type="Gene3D" id="1.20.1270.60">
    <property type="entry name" value="Arfaptin homology (AH) domain/BAR domain"/>
    <property type="match status" value="1"/>
</dbReference>
<keyword evidence="3" id="KW-1185">Reference proteome</keyword>
<dbReference type="STRING" id="401625.A0A0P1BAK5"/>
<proteinExistence type="predicted"/>
<evidence type="ECO:0000256" key="1">
    <source>
        <dbReference type="SAM" id="MobiDB-lite"/>
    </source>
</evidence>
<feature type="compositionally biased region" description="Polar residues" evidence="1">
    <location>
        <begin position="574"/>
        <end position="590"/>
    </location>
</feature>
<name>A0A0P1BAK5_9BASI</name>
<dbReference type="GO" id="GO:0032266">
    <property type="term" value="F:phosphatidylinositol-3-phosphate binding"/>
    <property type="evidence" value="ECO:0007669"/>
    <property type="project" value="TreeGrafter"/>
</dbReference>
<feature type="compositionally biased region" description="Polar residues" evidence="1">
    <location>
        <begin position="515"/>
        <end position="544"/>
    </location>
</feature>
<dbReference type="GO" id="GO:0005829">
    <property type="term" value="C:cytosol"/>
    <property type="evidence" value="ECO:0007669"/>
    <property type="project" value="GOC"/>
</dbReference>
<dbReference type="AlphaFoldDB" id="A0A0P1BAK5"/>
<feature type="region of interest" description="Disordered" evidence="1">
    <location>
        <begin position="1"/>
        <end position="67"/>
    </location>
</feature>
<feature type="compositionally biased region" description="Polar residues" evidence="1">
    <location>
        <begin position="1"/>
        <end position="15"/>
    </location>
</feature>
<dbReference type="PANTHER" id="PTHR47433">
    <property type="entry name" value="VACUOLAR PROTEIN SORTING-ASSOCIATED PROTEIN 17"/>
    <property type="match status" value="1"/>
</dbReference>
<feature type="compositionally biased region" description="Polar residues" evidence="1">
    <location>
        <begin position="640"/>
        <end position="650"/>
    </location>
</feature>
<dbReference type="GO" id="GO:0030905">
    <property type="term" value="C:retromer, tubulation complex"/>
    <property type="evidence" value="ECO:0007669"/>
    <property type="project" value="TreeGrafter"/>
</dbReference>
<dbReference type="EMBL" id="CCYA01000149">
    <property type="protein sequence ID" value="CEH12360.1"/>
    <property type="molecule type" value="Genomic_DNA"/>
</dbReference>
<dbReference type="InterPro" id="IPR053055">
    <property type="entry name" value="VPS17"/>
</dbReference>
<evidence type="ECO:0000313" key="2">
    <source>
        <dbReference type="EMBL" id="CEH12360.1"/>
    </source>
</evidence>
<dbReference type="OrthoDB" id="9976382at2759"/>
<evidence type="ECO:0000313" key="3">
    <source>
        <dbReference type="Proteomes" id="UP000054845"/>
    </source>
</evidence>
<feature type="region of interest" description="Disordered" evidence="1">
    <location>
        <begin position="640"/>
        <end position="793"/>
    </location>
</feature>
<protein>
    <submittedName>
        <fullName evidence="2">VACUOLAR PROTEIN SORTING-ASSOCIATED PROTEIN 17</fullName>
    </submittedName>
</protein>
<sequence length="793" mass="83612">MSQQQDGPRYTQQRQMMVGSAAPPQAGPSRFQSPQSSRVEPPMSSPTQSRMVPDALQQRAHAPSSSYQAPSHVVPFLTLQLHLPFEPFRRAGASINTDLTLRLSAHSNLSTLRHTHYPKVERRGTDLWLWALALSLSLPGHIIAPPPNPPLLLLDSTLANASANGGGGVTSTGSVSASHAAQYDSAAHLHARSLSSWFSRLLSIPSVLRHPATPHLIECDFTYTPPLPTSGPGSTASAARKLEAALNSLRNSGNLAIDVGELVAARAEVTRLEIQFSTAAKKAELVADKTNALTAAQQALATRLESLALLESTRSIPERRGLPRTLQDTANSLRALGERKDDLTAQTALHLAHPLAYQSHTARAARDALLVRHSLVDTAHEAAGLALLRRKEAEQLRSRAASVGYDRLEAKLGELNDAKQHAAHLDSQLKALSESLRKSLGTHAKATHKDLHEALWVHAKGAAAANKAALNQLHGLQRLFGQDSDAEDGTLQSEGARRGESLDDPSTSASTATSGMPSNLSDASTMSRSGSTTPAAARSLQTQPRAARASTEQKESLHGANATQSDSYRHDAENTSGGTETLAGSNQSSEAALLPPDDSRDQTVATPSTAWKAAIDATPSSRSASPTTVKSALGTSAAFQSTHDASSPSPFSRIDSIPPVLVGTTDTARAPGHIDRAASGQRGQEADTPAALAHASGLHSPSGQEASLTPRALNQTEAYTPSASPSGSRGATFHAQSTSPTHSTLRKDERYVHDTVVSPSGKRGKEGQEAGGTWGRKSRISASDAARNLAGRF</sequence>
<dbReference type="GO" id="GO:0042147">
    <property type="term" value="P:retrograde transport, endosome to Golgi"/>
    <property type="evidence" value="ECO:0007669"/>
    <property type="project" value="TreeGrafter"/>
</dbReference>
<dbReference type="GO" id="GO:0006886">
    <property type="term" value="P:intracellular protein transport"/>
    <property type="evidence" value="ECO:0007669"/>
    <property type="project" value="TreeGrafter"/>
</dbReference>
<dbReference type="GO" id="GO:0005768">
    <property type="term" value="C:endosome"/>
    <property type="evidence" value="ECO:0007669"/>
    <property type="project" value="TreeGrafter"/>
</dbReference>
<dbReference type="InterPro" id="IPR027267">
    <property type="entry name" value="AH/BAR_dom_sf"/>
</dbReference>
<feature type="compositionally biased region" description="Polar residues" evidence="1">
    <location>
        <begin position="699"/>
        <end position="743"/>
    </location>
</feature>
<organism evidence="2 3">
    <name type="scientific">Ceraceosorus bombacis</name>
    <dbReference type="NCBI Taxonomy" id="401625"/>
    <lineage>
        <taxon>Eukaryota</taxon>
        <taxon>Fungi</taxon>
        <taxon>Dikarya</taxon>
        <taxon>Basidiomycota</taxon>
        <taxon>Ustilaginomycotina</taxon>
        <taxon>Exobasidiomycetes</taxon>
        <taxon>Ceraceosorales</taxon>
        <taxon>Ceraceosoraceae</taxon>
        <taxon>Ceraceosorus</taxon>
    </lineage>
</organism>
<dbReference type="PANTHER" id="PTHR47433:SF1">
    <property type="entry name" value="VACUOLAR PROTEIN SORTING-ASSOCIATED PROTEIN 17"/>
    <property type="match status" value="1"/>
</dbReference>
<feature type="region of interest" description="Disordered" evidence="1">
    <location>
        <begin position="484"/>
        <end position="607"/>
    </location>
</feature>
<reference evidence="3" key="1">
    <citation type="submission" date="2014-09" db="EMBL/GenBank/DDBJ databases">
        <authorList>
            <person name="Sharma Rahul"/>
            <person name="Thines Marco"/>
        </authorList>
    </citation>
    <scope>NUCLEOTIDE SEQUENCE [LARGE SCALE GENOMIC DNA]</scope>
</reference>
<dbReference type="Proteomes" id="UP000054845">
    <property type="component" value="Unassembled WGS sequence"/>
</dbReference>
<accession>A0A0P1BAK5</accession>